<evidence type="ECO:0000259" key="2">
    <source>
        <dbReference type="Pfam" id="PF10441"/>
    </source>
</evidence>
<feature type="region of interest" description="Disordered" evidence="1">
    <location>
        <begin position="1"/>
        <end position="64"/>
    </location>
</feature>
<dbReference type="GO" id="GO:0042254">
    <property type="term" value="P:ribosome biogenesis"/>
    <property type="evidence" value="ECO:0007669"/>
    <property type="project" value="TreeGrafter"/>
</dbReference>
<keyword evidence="4" id="KW-1185">Reference proteome</keyword>
<protein>
    <recommendedName>
        <fullName evidence="2">Nucleolar 27S pre-rRNA processing Urb2/Npa2 C-terminal domain-containing protein</fullName>
    </recommendedName>
</protein>
<comment type="caution">
    <text evidence="3">The sequence shown here is derived from an EMBL/GenBank/DDBJ whole genome shotgun (WGS) entry which is preliminary data.</text>
</comment>
<feature type="domain" description="Nucleolar 27S pre-rRNA processing Urb2/Npa2 C-terminal" evidence="2">
    <location>
        <begin position="1916"/>
        <end position="2151"/>
    </location>
</feature>
<dbReference type="Pfam" id="PF10441">
    <property type="entry name" value="Urb2"/>
    <property type="match status" value="1"/>
</dbReference>
<proteinExistence type="predicted"/>
<dbReference type="PANTHER" id="PTHR15682">
    <property type="entry name" value="UNHEALTHY RIBOSOME BIOGENESIS PROTEIN 2 HOMOLOG"/>
    <property type="match status" value="1"/>
</dbReference>
<dbReference type="InterPro" id="IPR018849">
    <property type="entry name" value="Urb2/Npa2_C"/>
</dbReference>
<evidence type="ECO:0000313" key="4">
    <source>
        <dbReference type="Proteomes" id="UP001141806"/>
    </source>
</evidence>
<dbReference type="GO" id="GO:0005730">
    <property type="term" value="C:nucleolus"/>
    <property type="evidence" value="ECO:0007669"/>
    <property type="project" value="TreeGrafter"/>
</dbReference>
<dbReference type="EMBL" id="JAMYWD010000007">
    <property type="protein sequence ID" value="KAJ4967043.1"/>
    <property type="molecule type" value="Genomic_DNA"/>
</dbReference>
<dbReference type="Proteomes" id="UP001141806">
    <property type="component" value="Unassembled WGS sequence"/>
</dbReference>
<gene>
    <name evidence="3" type="ORF">NE237_018892</name>
</gene>
<dbReference type="OrthoDB" id="160374at2759"/>
<accession>A0A9Q0KAP3</accession>
<feature type="compositionally biased region" description="Basic and acidic residues" evidence="1">
    <location>
        <begin position="1"/>
        <end position="12"/>
    </location>
</feature>
<evidence type="ECO:0000256" key="1">
    <source>
        <dbReference type="SAM" id="MobiDB-lite"/>
    </source>
</evidence>
<dbReference type="InterPro" id="IPR052609">
    <property type="entry name" value="Ribosome_Biogenesis_Reg"/>
</dbReference>
<name>A0A9Q0KAP3_9MAGN</name>
<sequence length="2152" mass="242126">MVDSRLKSEELRKKKKRKLREYEGKERDRKTARIDFPVEKETEGEGEEEKHEQGETNQKSQGGPWKNLDLILSLQSKESDIQRKIELAFRFVNSKVSEEEDDTNEAVDVISGSRLVIFLNDWIQSLLTSSDKRIIVEGKELGSRVMEACLDFRCWVVFKFCLEESTNHNLSLSFSPNLLRAMSCIVKDALSTVDSALQHGEELVLIGEGLQLYTVVADCVTLLFSSHGRVFNANVDLWASMVMLVLELVYKIYSYNLDIGNATFLILRLSCLLLEPFTNLLRVHPSPKNVFPMIVGRLLEPLLSFLTILYLQTKGASSAVTGNLLKIAEDILLNGLFHPAHIDGFLSTHTAEKYIRCHDRKGKDTKMVIKSYHRHFFQKVEKIMGEKNVSVLGGVGELFRLFVTRVKKQKRASVLSESTEKMTKTMIAKQLEGRDNTSSTSNLSARNRDRVSEKANFSSSLDIETCKSLFDLFAQFMEYLLLDLKKYSETEMEEETTLLDIHCCLKCSNKVVASFMWEKIYIQTEDTTEGAHLTFLKLLYDTIMSFSSKMHLLWLLELKRGEERHKEMLPSIAKEIIVAVGLFLEIEYKVVDNDLVSLWLMMLSFLAIEQSRCDTAGKNVLTSEILRLGCQLINIYSELRQVNVAIFALLESVRLFGFCDEDNQKNYSRFVSAPLPFEACVRSVTILVCSPDFRLAISSAIKSKPEGQVSGCIQMLKTDIPLSLEWMKVTSLKDSAGVYGKTNLRSNSMLVLNLQAELLGRALSEVYTIILDSSTVTARNSIVVGSSVKDLMTEICPTLGCLVGEQNGSVNEVLFSVTGRRFNNHKVPDCENNLTTRGTISAWILIFFFRLYVSCRSLYQQSISLMPLDSSRKALSSMGDLFATYSGKDWMEKTDWSDDGYFSLIVKPSASLLTTIQSVSKVCLQNVTECPPLVYVLHTMSFQMIVDLNKQIKALEFLQERVVRLVQLEMDDAGLRVYRKEKKKWKRKISILKKEAADLTSFMMTYLPSIAKQETSVSADATFEGKDACDAHENEAWDFCVSSVDEKSLHTALWWSLCQNTDIWCSHASKKELKKFLSLLLYNYLYSMRSSLGDIKKLNMDESYETGYQRKVAVHQISLKLLSDTVLYEETFLCRHLRSTFCHILEESIAPLFWDSLPKGVNFSAIPNWPEVLGLLEEKSMLVLKGTDVARGVSTMEKQDSVPSNLPPMGSLKGPEALRTAGMELEACQSLINFLSWMSKSYSNSRSCLIYATYILNLERLVVFGLLDFHGEIYTLNHNELFRLFVSCRRALKYLMMACSEEKMEVGQSSVISVLFESSGSLLWLIKSVSTVVGLSITGSEVCGGPVKDMVFSLMDHTSYVFLMITKEHFRLAIHSLIYNESLCVEFLDSGKLCKEDNLVGSDPRFDFSGHVNAWKSVVLMADSLKEQTQSFLESLKNLHCNANSEPGVDIVNLNELSSIISCFQGFLWGLATVLNDVFKKCSTVNTKSLIRKLVHIPELSSCISVFEDFILFFLHVLLFENGWQIESSCEVKILTKFNRNNGLTFKEPCCSLHKYSGDGLMNPGKQEENIEGGKHDLALDTDNYHGSAMSSGVNGVKNFGVCKENLLSENSECTGDNMLTEVDSFELKNLNKDLMQSLLKGEHPEVAFSVRQLFVAASAILGLQLRINCSPLSSALIPIFVGISQFLLMEFSNMIEMPHSFSFIWLDGVLKYLEVLGGYFSSTNPTSSRSAYAQLIDIHLRAIGKCISLQGKGATLQFHERELGKETVQGEIGSFASPFCHGVYSLGEFKARLRMSFTVFIREPLELHLLSAVQAIERALVGVQEGCNISYEINTGHSDGGKVSSVVAAAVDCLDLVLESVSGRKRLNVVKRHIQSLISALFNIIVHLQSPQIFCVKLNGDNRDSDPDPGSVILMCVQVLTKVAGKHALFQMDSSHVGQALHVPAMLFKDFCQLRASQATSNPLIFAKQETRPVAGTDSYVVDQKFSVELFSACCRLLCTVVRHHKSETERCVVLIEDSVSVLLHCLEMVDIDLMARKGYFALDVQQGVNCASFLRRIYEEIRQQKDILGRYCFQFLSNYIWIYSGYGPRKTGFKREIDEALRPGVYALVDACSSDDLQQIHTVLGEGPCRSTLATLQHDYKLNFQYGGKV</sequence>
<feature type="compositionally biased region" description="Basic and acidic residues" evidence="1">
    <location>
        <begin position="20"/>
        <end position="54"/>
    </location>
</feature>
<organism evidence="3 4">
    <name type="scientific">Protea cynaroides</name>
    <dbReference type="NCBI Taxonomy" id="273540"/>
    <lineage>
        <taxon>Eukaryota</taxon>
        <taxon>Viridiplantae</taxon>
        <taxon>Streptophyta</taxon>
        <taxon>Embryophyta</taxon>
        <taxon>Tracheophyta</taxon>
        <taxon>Spermatophyta</taxon>
        <taxon>Magnoliopsida</taxon>
        <taxon>Proteales</taxon>
        <taxon>Proteaceae</taxon>
        <taxon>Protea</taxon>
    </lineage>
</organism>
<reference evidence="3" key="1">
    <citation type="journal article" date="2023" name="Plant J.">
        <title>The genome of the king protea, Protea cynaroides.</title>
        <authorList>
            <person name="Chang J."/>
            <person name="Duong T.A."/>
            <person name="Schoeman C."/>
            <person name="Ma X."/>
            <person name="Roodt D."/>
            <person name="Barker N."/>
            <person name="Li Z."/>
            <person name="Van de Peer Y."/>
            <person name="Mizrachi E."/>
        </authorList>
    </citation>
    <scope>NUCLEOTIDE SEQUENCE</scope>
    <source>
        <tissue evidence="3">Young leaves</tissue>
    </source>
</reference>
<dbReference type="PANTHER" id="PTHR15682:SF2">
    <property type="entry name" value="UNHEALTHY RIBOSOME BIOGENESIS PROTEIN 2 HOMOLOG"/>
    <property type="match status" value="1"/>
</dbReference>
<evidence type="ECO:0000313" key="3">
    <source>
        <dbReference type="EMBL" id="KAJ4967043.1"/>
    </source>
</evidence>